<feature type="region of interest" description="Disordered" evidence="1">
    <location>
        <begin position="149"/>
        <end position="195"/>
    </location>
</feature>
<name>A0A0G4EGQ1_VITBC</name>
<evidence type="ECO:0000313" key="3">
    <source>
        <dbReference type="Proteomes" id="UP000041254"/>
    </source>
</evidence>
<dbReference type="InParanoid" id="A0A0G4EGQ1"/>
<dbReference type="Proteomes" id="UP000041254">
    <property type="component" value="Unassembled WGS sequence"/>
</dbReference>
<proteinExistence type="predicted"/>
<keyword evidence="3" id="KW-1185">Reference proteome</keyword>
<reference evidence="2 3" key="1">
    <citation type="submission" date="2014-11" db="EMBL/GenBank/DDBJ databases">
        <authorList>
            <person name="Zhu J."/>
            <person name="Qi W."/>
            <person name="Song R."/>
        </authorList>
    </citation>
    <scope>NUCLEOTIDE SEQUENCE [LARGE SCALE GENOMIC DNA]</scope>
</reference>
<protein>
    <submittedName>
        <fullName evidence="2">Uncharacterized protein</fullName>
    </submittedName>
</protein>
<sequence>MMSPNTWMLAWSERIERERQAATRKSTSLQRSASSSFVNVFNSTPSNLKMSAFEASLGHGKDAKARPPIYRPENSLRGPRSLLDLILEEKTATQPKAAEKATSTVECRLREGSRLKRAVAQGMMAKKRPPAPLPKLNLDDFHRGYESMSRPQTAHRALIAPRVQRPPSVNKADMSKASARTQRSDRSRQSVPASLSAELQQLVKEEVRKAIREVVTDRNKAKDA</sequence>
<evidence type="ECO:0000256" key="1">
    <source>
        <dbReference type="SAM" id="MobiDB-lite"/>
    </source>
</evidence>
<organism evidence="2 3">
    <name type="scientific">Vitrella brassicaformis (strain CCMP3155)</name>
    <dbReference type="NCBI Taxonomy" id="1169540"/>
    <lineage>
        <taxon>Eukaryota</taxon>
        <taxon>Sar</taxon>
        <taxon>Alveolata</taxon>
        <taxon>Colpodellida</taxon>
        <taxon>Vitrellaceae</taxon>
        <taxon>Vitrella</taxon>
    </lineage>
</organism>
<dbReference type="VEuPathDB" id="CryptoDB:Vbra_7348"/>
<accession>A0A0G4EGQ1</accession>
<dbReference type="EMBL" id="CDMY01000225">
    <property type="protein sequence ID" value="CEL94675.1"/>
    <property type="molecule type" value="Genomic_DNA"/>
</dbReference>
<gene>
    <name evidence="2" type="ORF">Vbra_7348</name>
</gene>
<evidence type="ECO:0000313" key="2">
    <source>
        <dbReference type="EMBL" id="CEL94675.1"/>
    </source>
</evidence>
<dbReference type="AlphaFoldDB" id="A0A0G4EGQ1"/>